<protein>
    <recommendedName>
        <fullName evidence="9">GOLD domain-containing protein</fullName>
    </recommendedName>
</protein>
<evidence type="ECO:0000256" key="7">
    <source>
        <dbReference type="RuleBase" id="RU003827"/>
    </source>
</evidence>
<evidence type="ECO:0000259" key="9">
    <source>
        <dbReference type="PROSITE" id="PS50866"/>
    </source>
</evidence>
<dbReference type="GeneID" id="5235129"/>
<evidence type="ECO:0000313" key="10">
    <source>
        <dbReference type="EMBL" id="EDK42219.1"/>
    </source>
</evidence>
<dbReference type="GO" id="GO:0016020">
    <property type="term" value="C:membrane"/>
    <property type="evidence" value="ECO:0007669"/>
    <property type="project" value="UniProtKB-SubCell"/>
</dbReference>
<accession>A5DSR1</accession>
<comment type="subcellular location">
    <subcellularLocation>
        <location evidence="1 7">Membrane</location>
        <topology evidence="1 7">Single-pass type I membrane protein</topology>
    </subcellularLocation>
</comment>
<dbReference type="KEGG" id="lel:PVL30_000388"/>
<reference evidence="10 11" key="1">
    <citation type="journal article" date="2009" name="Nature">
        <title>Evolution of pathogenicity and sexual reproduction in eight Candida genomes.</title>
        <authorList>
            <person name="Butler G."/>
            <person name="Rasmussen M.D."/>
            <person name="Lin M.F."/>
            <person name="Santos M.A."/>
            <person name="Sakthikumar S."/>
            <person name="Munro C.A."/>
            <person name="Rheinbay E."/>
            <person name="Grabherr M."/>
            <person name="Forche A."/>
            <person name="Reedy J.L."/>
            <person name="Agrafioti I."/>
            <person name="Arnaud M.B."/>
            <person name="Bates S."/>
            <person name="Brown A.J."/>
            <person name="Brunke S."/>
            <person name="Costanzo M.C."/>
            <person name="Fitzpatrick D.A."/>
            <person name="de Groot P.W."/>
            <person name="Harris D."/>
            <person name="Hoyer L.L."/>
            <person name="Hube B."/>
            <person name="Klis F.M."/>
            <person name="Kodira C."/>
            <person name="Lennard N."/>
            <person name="Logue M.E."/>
            <person name="Martin R."/>
            <person name="Neiman A.M."/>
            <person name="Nikolaou E."/>
            <person name="Quail M.A."/>
            <person name="Quinn J."/>
            <person name="Santos M.C."/>
            <person name="Schmitzberger F.F."/>
            <person name="Sherlock G."/>
            <person name="Shah P."/>
            <person name="Silverstein K.A."/>
            <person name="Skrzypek M.S."/>
            <person name="Soll D."/>
            <person name="Staggs R."/>
            <person name="Stansfield I."/>
            <person name="Stumpf M.P."/>
            <person name="Sudbery P.E."/>
            <person name="Srikantha T."/>
            <person name="Zeng Q."/>
            <person name="Berman J."/>
            <person name="Berriman M."/>
            <person name="Heitman J."/>
            <person name="Gow N.A."/>
            <person name="Lorenz M.C."/>
            <person name="Birren B.W."/>
            <person name="Kellis M."/>
            <person name="Cuomo C.A."/>
        </authorList>
    </citation>
    <scope>NUCLEOTIDE SEQUENCE [LARGE SCALE GENOMIC DNA]</scope>
    <source>
        <strain evidence="11">ATCC 11503 / BCRC 21390 / CBS 2605 / JCM 1781 / NBRC 1676 / NRRL YB-4239</strain>
    </source>
</reference>
<gene>
    <name evidence="10" type="ORF">LELG_00397</name>
</gene>
<dbReference type="VEuPathDB" id="FungiDB:LELG_00397"/>
<comment type="similarity">
    <text evidence="2 7">Belongs to the EMP24/GP25L family.</text>
</comment>
<keyword evidence="6" id="KW-0472">Membrane</keyword>
<dbReference type="OrthoDB" id="3427at2759"/>
<dbReference type="FunCoup" id="A5DSR1">
    <property type="interactions" value="262"/>
</dbReference>
<dbReference type="AlphaFoldDB" id="A5DSR1"/>
<dbReference type="HOGENOM" id="CLU_066963_2_1_1"/>
<feature type="domain" description="GOLD" evidence="9">
    <location>
        <begin position="32"/>
        <end position="129"/>
    </location>
</feature>
<evidence type="ECO:0000256" key="6">
    <source>
        <dbReference type="ARBA" id="ARBA00023136"/>
    </source>
</evidence>
<sequence length="218" mass="25472">MLALLSNKFVIALLVLAHVTNALHFYVKTGETKCFFEELQEDTLVVGRIDAYEKNDHSNDYLKNKNLQVQITIDETFDNDHRVIDQKSSPDGEFTFTSLESGEHKFCLTPVYNDNTRNKVHRIFFDVAQGSSHDYVDSKSTRSVENLTKRVNYLYDQLNKIHWEQEQMREREAAFRDQSESTNSRVIKWSIVQLVVLVGTCVYQLRHLKSFFVKQKIV</sequence>
<dbReference type="STRING" id="379508.A5DSR1"/>
<dbReference type="InterPro" id="IPR015720">
    <property type="entry name" value="Emp24-like"/>
</dbReference>
<evidence type="ECO:0000313" key="11">
    <source>
        <dbReference type="Proteomes" id="UP000001996"/>
    </source>
</evidence>
<evidence type="ECO:0000256" key="4">
    <source>
        <dbReference type="ARBA" id="ARBA00022729"/>
    </source>
</evidence>
<dbReference type="eggNOG" id="KOG1690">
    <property type="taxonomic scope" value="Eukaryota"/>
</dbReference>
<keyword evidence="5" id="KW-1133">Transmembrane helix</keyword>
<feature type="chain" id="PRO_5002681276" description="GOLD domain-containing protein" evidence="8">
    <location>
        <begin position="23"/>
        <end position="218"/>
    </location>
</feature>
<evidence type="ECO:0000256" key="3">
    <source>
        <dbReference type="ARBA" id="ARBA00022692"/>
    </source>
</evidence>
<evidence type="ECO:0000256" key="5">
    <source>
        <dbReference type="ARBA" id="ARBA00022989"/>
    </source>
</evidence>
<dbReference type="InterPro" id="IPR009038">
    <property type="entry name" value="GOLD_dom"/>
</dbReference>
<keyword evidence="11" id="KW-1185">Reference proteome</keyword>
<evidence type="ECO:0000256" key="2">
    <source>
        <dbReference type="ARBA" id="ARBA00007104"/>
    </source>
</evidence>
<evidence type="ECO:0000256" key="1">
    <source>
        <dbReference type="ARBA" id="ARBA00004479"/>
    </source>
</evidence>
<dbReference type="PANTHER" id="PTHR22811">
    <property type="entry name" value="TRANSMEMBRANE EMP24 DOMAIN-CONTAINING PROTEIN"/>
    <property type="match status" value="1"/>
</dbReference>
<feature type="signal peptide" evidence="8">
    <location>
        <begin position="1"/>
        <end position="22"/>
    </location>
</feature>
<dbReference type="InParanoid" id="A5DSR1"/>
<dbReference type="PROSITE" id="PS50866">
    <property type="entry name" value="GOLD"/>
    <property type="match status" value="1"/>
</dbReference>
<evidence type="ECO:0000256" key="8">
    <source>
        <dbReference type="SAM" id="SignalP"/>
    </source>
</evidence>
<dbReference type="Pfam" id="PF01105">
    <property type="entry name" value="EMP24_GP25L"/>
    <property type="match status" value="1"/>
</dbReference>
<dbReference type="Proteomes" id="UP000001996">
    <property type="component" value="Unassembled WGS sequence"/>
</dbReference>
<dbReference type="OMA" id="YYICISC"/>
<dbReference type="EMBL" id="CH981524">
    <property type="protein sequence ID" value="EDK42219.1"/>
    <property type="molecule type" value="Genomic_DNA"/>
</dbReference>
<organism evidence="10 11">
    <name type="scientific">Lodderomyces elongisporus (strain ATCC 11503 / CBS 2605 / JCM 1781 / NBRC 1676 / NRRL YB-4239)</name>
    <name type="common">Yeast</name>
    <name type="synonym">Saccharomyces elongisporus</name>
    <dbReference type="NCBI Taxonomy" id="379508"/>
    <lineage>
        <taxon>Eukaryota</taxon>
        <taxon>Fungi</taxon>
        <taxon>Dikarya</taxon>
        <taxon>Ascomycota</taxon>
        <taxon>Saccharomycotina</taxon>
        <taxon>Pichiomycetes</taxon>
        <taxon>Debaryomycetaceae</taxon>
        <taxon>Candida/Lodderomyces clade</taxon>
        <taxon>Lodderomyces</taxon>
    </lineage>
</organism>
<dbReference type="SMART" id="SM01190">
    <property type="entry name" value="EMP24_GP25L"/>
    <property type="match status" value="1"/>
</dbReference>
<keyword evidence="4 8" id="KW-0732">Signal</keyword>
<proteinExistence type="inferred from homology"/>
<keyword evidence="3 7" id="KW-0812">Transmembrane</keyword>
<name>A5DSR1_LODEL</name>